<keyword evidence="2" id="KW-1185">Reference proteome</keyword>
<organism evidence="1 2">
    <name type="scientific">Pseudomonas protegens</name>
    <dbReference type="NCBI Taxonomy" id="380021"/>
    <lineage>
        <taxon>Bacteria</taxon>
        <taxon>Pseudomonadati</taxon>
        <taxon>Pseudomonadota</taxon>
        <taxon>Gammaproteobacteria</taxon>
        <taxon>Pseudomonadales</taxon>
        <taxon>Pseudomonadaceae</taxon>
        <taxon>Pseudomonas</taxon>
    </lineage>
</organism>
<dbReference type="EMBL" id="VAVY01000002">
    <property type="protein sequence ID" value="TMM63557.1"/>
    <property type="molecule type" value="Genomic_DNA"/>
</dbReference>
<name>A0ABY2VG52_9PSED</name>
<dbReference type="Proteomes" id="UP000310095">
    <property type="component" value="Unassembled WGS sequence"/>
</dbReference>
<proteinExistence type="predicted"/>
<evidence type="ECO:0000313" key="1">
    <source>
        <dbReference type="EMBL" id="TMM63557.1"/>
    </source>
</evidence>
<gene>
    <name evidence="1" type="ORF">FEF10_09770</name>
</gene>
<accession>A0ABY2VG52</accession>
<evidence type="ECO:0000313" key="2">
    <source>
        <dbReference type="Proteomes" id="UP000310095"/>
    </source>
</evidence>
<sequence length="64" mass="6410">MSCVGASLLAKGPLRSPSPASRLLRGMRVPCVLCRSQLAGEGALEIAFAGKPAPTGDACAVCPV</sequence>
<protein>
    <submittedName>
        <fullName evidence="1">Uncharacterized protein</fullName>
    </submittedName>
</protein>
<comment type="caution">
    <text evidence="1">The sequence shown here is derived from an EMBL/GenBank/DDBJ whole genome shotgun (WGS) entry which is preliminary data.</text>
</comment>
<reference evidence="1 2" key="1">
    <citation type="submission" date="2019-05" db="EMBL/GenBank/DDBJ databases">
        <title>Identification and Biocontrol Activity Analysis of Biocontrol Strain PF-1 Based on Genome-wide Data.</title>
        <authorList>
            <person name="Qi J."/>
        </authorList>
    </citation>
    <scope>NUCLEOTIDE SEQUENCE [LARGE SCALE GENOMIC DNA]</scope>
    <source>
        <strain evidence="1 2">PF-1</strain>
    </source>
</reference>